<dbReference type="GO" id="GO:0005680">
    <property type="term" value="C:anaphase-promoting complex"/>
    <property type="evidence" value="ECO:0007669"/>
    <property type="project" value="InterPro"/>
</dbReference>
<proteinExistence type="inferred from homology"/>
<protein>
    <recommendedName>
        <fullName evidence="6">Anaphase-promoting complex subunit 10</fullName>
    </recommendedName>
</protein>
<keyword evidence="4 6" id="KW-0833">Ubl conjugation pathway</keyword>
<comment type="function">
    <text evidence="6">Component of the anaphase promoting complex/cyclosome (APC/C), a cell cycle-regulated E3 ubiquitin-protein ligase complex that controls progression through mitosis and the G1 phase of the cell cycle.</text>
</comment>
<dbReference type="SUPFAM" id="SSF49785">
    <property type="entry name" value="Galactose-binding domain-like"/>
    <property type="match status" value="1"/>
</dbReference>
<reference evidence="8" key="1">
    <citation type="submission" date="2014-08" db="EMBL/GenBank/DDBJ databases">
        <authorList>
            <person name="Sharma Rahul"/>
            <person name="Thines Marco"/>
        </authorList>
    </citation>
    <scope>NUCLEOTIDE SEQUENCE</scope>
</reference>
<evidence type="ECO:0000256" key="4">
    <source>
        <dbReference type="ARBA" id="ARBA00022786"/>
    </source>
</evidence>
<dbReference type="EMBL" id="LN483157">
    <property type="protein sequence ID" value="CED84300.1"/>
    <property type="molecule type" value="Genomic_DNA"/>
</dbReference>
<feature type="domain" description="DOC" evidence="7">
    <location>
        <begin position="1"/>
        <end position="185"/>
    </location>
</feature>
<evidence type="ECO:0000256" key="6">
    <source>
        <dbReference type="PIRNR" id="PIRNR028841"/>
    </source>
</evidence>
<evidence type="ECO:0000259" key="7">
    <source>
        <dbReference type="PROSITE" id="PS51284"/>
    </source>
</evidence>
<name>A0A0F7SUU9_PHARH</name>
<organism evidence="8">
    <name type="scientific">Phaffia rhodozyma</name>
    <name type="common">Yeast</name>
    <name type="synonym">Xanthophyllomyces dendrorhous</name>
    <dbReference type="NCBI Taxonomy" id="264483"/>
    <lineage>
        <taxon>Eukaryota</taxon>
        <taxon>Fungi</taxon>
        <taxon>Dikarya</taxon>
        <taxon>Basidiomycota</taxon>
        <taxon>Agaricomycotina</taxon>
        <taxon>Tremellomycetes</taxon>
        <taxon>Cystofilobasidiales</taxon>
        <taxon>Mrakiaceae</taxon>
        <taxon>Phaffia</taxon>
    </lineage>
</organism>
<dbReference type="GO" id="GO:0070979">
    <property type="term" value="P:protein K11-linked ubiquitination"/>
    <property type="evidence" value="ECO:0007669"/>
    <property type="project" value="TreeGrafter"/>
</dbReference>
<dbReference type="SMART" id="SM01337">
    <property type="entry name" value="APC10"/>
    <property type="match status" value="1"/>
</dbReference>
<keyword evidence="5 6" id="KW-0131">Cell cycle</keyword>
<dbReference type="Pfam" id="PF03256">
    <property type="entry name" value="ANAPC10"/>
    <property type="match status" value="1"/>
</dbReference>
<accession>A0A0F7SUU9</accession>
<keyword evidence="3 6" id="KW-0498">Mitosis</keyword>
<dbReference type="InterPro" id="IPR004939">
    <property type="entry name" value="APC_su10/DOC_dom"/>
</dbReference>
<evidence type="ECO:0000256" key="3">
    <source>
        <dbReference type="ARBA" id="ARBA00022776"/>
    </source>
</evidence>
<dbReference type="PIRSF" id="PIRSF028841">
    <property type="entry name" value="APC10_sub"/>
    <property type="match status" value="1"/>
</dbReference>
<dbReference type="CDD" id="cd08366">
    <property type="entry name" value="APC10"/>
    <property type="match status" value="1"/>
</dbReference>
<keyword evidence="2 6" id="KW-0132">Cell division</keyword>
<dbReference type="InterPro" id="IPR016901">
    <property type="entry name" value="APC10/Doc1"/>
</dbReference>
<evidence type="ECO:0000256" key="2">
    <source>
        <dbReference type="ARBA" id="ARBA00022618"/>
    </source>
</evidence>
<dbReference type="AlphaFoldDB" id="A0A0F7SUU9"/>
<dbReference type="Gene3D" id="2.60.120.260">
    <property type="entry name" value="Galactose-binding domain-like"/>
    <property type="match status" value="1"/>
</dbReference>
<comment type="similarity">
    <text evidence="1 6">Belongs to the APC10 family.</text>
</comment>
<dbReference type="GO" id="GO:0051301">
    <property type="term" value="P:cell division"/>
    <property type="evidence" value="ECO:0007669"/>
    <property type="project" value="UniProtKB-KW"/>
</dbReference>
<evidence type="ECO:0000256" key="1">
    <source>
        <dbReference type="ARBA" id="ARBA00006762"/>
    </source>
</evidence>
<dbReference type="PROSITE" id="PS51284">
    <property type="entry name" value="DOC"/>
    <property type="match status" value="1"/>
</dbReference>
<sequence>MSWTVGHPKNARDISKLATWSVSSHKFGFGVDNLKDPDPNVFWQSEGPQPHHINLQFPHFVPILKVSLHLSHPKDDSYTPQKVCIRAGTGFHDLTDIRIVEFQKPDGWMTLDLRDAVLEDAEGNETDPGEPIEAFLIQVVILGNHLNGKDTHVRGVKVWGPEQTTVMPELDDFPFTSIEFRSQSCIR</sequence>
<evidence type="ECO:0000313" key="8">
    <source>
        <dbReference type="EMBL" id="CED84300.1"/>
    </source>
</evidence>
<dbReference type="PANTHER" id="PTHR12936">
    <property type="entry name" value="ANAPHASE-PROMOTING COMPLEX 10"/>
    <property type="match status" value="1"/>
</dbReference>
<dbReference type="PANTHER" id="PTHR12936:SF0">
    <property type="entry name" value="ANAPHASE-PROMOTING COMPLEX SUBUNIT 10"/>
    <property type="match status" value="1"/>
</dbReference>
<evidence type="ECO:0000256" key="5">
    <source>
        <dbReference type="ARBA" id="ARBA00023306"/>
    </source>
</evidence>
<dbReference type="InterPro" id="IPR008979">
    <property type="entry name" value="Galactose-bd-like_sf"/>
</dbReference>
<dbReference type="GO" id="GO:0031145">
    <property type="term" value="P:anaphase-promoting complex-dependent catabolic process"/>
    <property type="evidence" value="ECO:0007669"/>
    <property type="project" value="InterPro"/>
</dbReference>